<feature type="compositionally biased region" description="Low complexity" evidence="1">
    <location>
        <begin position="95"/>
        <end position="122"/>
    </location>
</feature>
<feature type="region of interest" description="Disordered" evidence="1">
    <location>
        <begin position="88"/>
        <end position="122"/>
    </location>
</feature>
<sequence>MKVTAAITILAAAANTAMAVPVAPREQAGLFEAINNVIHTGVGAAFDLAGAGVNTAAGLAGLAFNGATCTFISIFGVKRPSCGGRATLGNNGSITTTKENNNGNSNSNTNVNHNSDNNSFSFSYTTENDGRLKVTITPDAKGKSQCVTIVEKKGEIKEIVAREADKCL</sequence>
<accession>A0A9W8WKP5</accession>
<reference evidence="3" key="1">
    <citation type="submission" date="2022-10" db="EMBL/GenBank/DDBJ databases">
        <title>Tapping the CABI collections for fungal endophytes: first genome assemblies for Collariella, Neodidymelliopsis, Ascochyta clinopodiicola, Didymella pomorum, Didymosphaeria variabile, Neocosmospora piperis and Neocucurbitaria cava.</title>
        <authorList>
            <person name="Hill R."/>
        </authorList>
    </citation>
    <scope>NUCLEOTIDE SEQUENCE</scope>
    <source>
        <strain evidence="3">IMI 366586</strain>
    </source>
</reference>
<name>A0A9W8WKP5_9HYPO</name>
<evidence type="ECO:0000313" key="4">
    <source>
        <dbReference type="Proteomes" id="UP001140502"/>
    </source>
</evidence>
<dbReference type="EMBL" id="JAPEUR010000018">
    <property type="protein sequence ID" value="KAJ4327886.1"/>
    <property type="molecule type" value="Genomic_DNA"/>
</dbReference>
<evidence type="ECO:0000256" key="2">
    <source>
        <dbReference type="SAM" id="SignalP"/>
    </source>
</evidence>
<dbReference type="Proteomes" id="UP001140502">
    <property type="component" value="Unassembled WGS sequence"/>
</dbReference>
<evidence type="ECO:0000256" key="1">
    <source>
        <dbReference type="SAM" id="MobiDB-lite"/>
    </source>
</evidence>
<keyword evidence="2" id="KW-0732">Signal</keyword>
<feature type="chain" id="PRO_5040931863" evidence="2">
    <location>
        <begin position="20"/>
        <end position="168"/>
    </location>
</feature>
<evidence type="ECO:0000313" key="3">
    <source>
        <dbReference type="EMBL" id="KAJ4327886.1"/>
    </source>
</evidence>
<dbReference type="OrthoDB" id="5088079at2759"/>
<comment type="caution">
    <text evidence="3">The sequence shown here is derived from an EMBL/GenBank/DDBJ whole genome shotgun (WGS) entry which is preliminary data.</text>
</comment>
<organism evidence="3 4">
    <name type="scientific">Fusarium piperis</name>
    <dbReference type="NCBI Taxonomy" id="1435070"/>
    <lineage>
        <taxon>Eukaryota</taxon>
        <taxon>Fungi</taxon>
        <taxon>Dikarya</taxon>
        <taxon>Ascomycota</taxon>
        <taxon>Pezizomycotina</taxon>
        <taxon>Sordariomycetes</taxon>
        <taxon>Hypocreomycetidae</taxon>
        <taxon>Hypocreales</taxon>
        <taxon>Nectriaceae</taxon>
        <taxon>Fusarium</taxon>
        <taxon>Fusarium solani species complex</taxon>
    </lineage>
</organism>
<proteinExistence type="predicted"/>
<dbReference type="AlphaFoldDB" id="A0A9W8WKP5"/>
<protein>
    <submittedName>
        <fullName evidence="3">Uncharacterized protein</fullName>
    </submittedName>
</protein>
<feature type="signal peptide" evidence="2">
    <location>
        <begin position="1"/>
        <end position="19"/>
    </location>
</feature>
<keyword evidence="4" id="KW-1185">Reference proteome</keyword>
<gene>
    <name evidence="3" type="ORF">N0V84_001697</name>
</gene>